<dbReference type="GO" id="GO:0005829">
    <property type="term" value="C:cytosol"/>
    <property type="evidence" value="ECO:0007669"/>
    <property type="project" value="TreeGrafter"/>
</dbReference>
<dbReference type="GO" id="GO:0006777">
    <property type="term" value="P:Mo-molybdopterin cofactor biosynthetic process"/>
    <property type="evidence" value="ECO:0007669"/>
    <property type="project" value="UniProtKB-UniRule"/>
</dbReference>
<evidence type="ECO:0000313" key="3">
    <source>
        <dbReference type="EMBL" id="ABA87480.1"/>
    </source>
</evidence>
<dbReference type="OrthoDB" id="9767940at2"/>
<dbReference type="AlphaFoldDB" id="Q3A812"/>
<dbReference type="EC" id="2.10.1.1" evidence="1"/>
<dbReference type="KEGG" id="pca:Pcar_0219"/>
<evidence type="ECO:0000259" key="2">
    <source>
        <dbReference type="SMART" id="SM00852"/>
    </source>
</evidence>
<dbReference type="RefSeq" id="WP_011339885.1">
    <property type="nucleotide sequence ID" value="NC_007498.2"/>
</dbReference>
<keyword evidence="4" id="KW-1185">Reference proteome</keyword>
<dbReference type="InterPro" id="IPR036425">
    <property type="entry name" value="MoaB/Mog-like_dom_sf"/>
</dbReference>
<keyword evidence="1" id="KW-0479">Metal-binding</keyword>
<dbReference type="Pfam" id="PF00994">
    <property type="entry name" value="MoCF_biosynth"/>
    <property type="match status" value="1"/>
</dbReference>
<dbReference type="PANTHER" id="PTHR10192">
    <property type="entry name" value="MOLYBDOPTERIN BIOSYNTHESIS PROTEIN"/>
    <property type="match status" value="1"/>
</dbReference>
<comment type="catalytic activity">
    <reaction evidence="1">
        <text>adenylyl-molybdopterin + molybdate = Mo-molybdopterin + AMP + H(+)</text>
        <dbReference type="Rhea" id="RHEA:35047"/>
        <dbReference type="ChEBI" id="CHEBI:15378"/>
        <dbReference type="ChEBI" id="CHEBI:36264"/>
        <dbReference type="ChEBI" id="CHEBI:62727"/>
        <dbReference type="ChEBI" id="CHEBI:71302"/>
        <dbReference type="ChEBI" id="CHEBI:456215"/>
    </reaction>
</comment>
<accession>Q3A812</accession>
<comment type="similarity">
    <text evidence="1">Belongs to the MoeA family.</text>
</comment>
<name>Q3A812_SYNC1</name>
<dbReference type="CDD" id="cd03522">
    <property type="entry name" value="MoeA_like"/>
    <property type="match status" value="1"/>
</dbReference>
<reference evidence="4" key="1">
    <citation type="submission" date="2005-10" db="EMBL/GenBank/DDBJ databases">
        <title>Complete sequence of Pelobacter carbinolicus DSM 2380.</title>
        <authorList>
            <person name="Copeland A."/>
            <person name="Lucas S."/>
            <person name="Lapidus A."/>
            <person name="Barry K."/>
            <person name="Detter J.C."/>
            <person name="Glavina T."/>
            <person name="Hammon N."/>
            <person name="Israni S."/>
            <person name="Pitluck S."/>
            <person name="Chertkov O."/>
            <person name="Schmutz J."/>
            <person name="Larimer F."/>
            <person name="Land M."/>
            <person name="Kyrpides N."/>
            <person name="Ivanova N."/>
            <person name="Richardson P."/>
        </authorList>
    </citation>
    <scope>NUCLEOTIDE SEQUENCE [LARGE SCALE GENOMIC DNA]</scope>
    <source>
        <strain evidence="4">DSM 2380 / NBRC 103641 / GraBd1</strain>
    </source>
</reference>
<dbReference type="eggNOG" id="COG0303">
    <property type="taxonomic scope" value="Bacteria"/>
</dbReference>
<dbReference type="HOGENOM" id="CLU_068847_1_0_7"/>
<dbReference type="Proteomes" id="UP000002534">
    <property type="component" value="Chromosome"/>
</dbReference>
<dbReference type="UniPathway" id="UPA00344"/>
<reference evidence="3 4" key="2">
    <citation type="journal article" date="2012" name="BMC Genomics">
        <title>The genome of Pelobacter carbinolicus reveals surprising metabolic capabilities and physiological features.</title>
        <authorList>
            <person name="Aklujkar M."/>
            <person name="Haveman S.A."/>
            <person name="Didonato R.Jr."/>
            <person name="Chertkov O."/>
            <person name="Han C.S."/>
            <person name="Land M.L."/>
            <person name="Brown P."/>
            <person name="Lovley D.R."/>
        </authorList>
    </citation>
    <scope>NUCLEOTIDE SEQUENCE [LARGE SCALE GENOMIC DNA]</scope>
    <source>
        <strain evidence="4">DSM 2380 / NBRC 103641 / GraBd1</strain>
    </source>
</reference>
<keyword evidence="1" id="KW-0808">Transferase</keyword>
<dbReference type="InterPro" id="IPR038987">
    <property type="entry name" value="MoeA-like"/>
</dbReference>
<dbReference type="PANTHER" id="PTHR10192:SF28">
    <property type="entry name" value="MOLYBDOPTERIN MOLYBDENUMTRANSFERASE"/>
    <property type="match status" value="1"/>
</dbReference>
<comment type="cofactor">
    <cofactor evidence="1">
        <name>Mg(2+)</name>
        <dbReference type="ChEBI" id="CHEBI:18420"/>
    </cofactor>
</comment>
<gene>
    <name evidence="3" type="ordered locus">Pcar_0219</name>
</gene>
<dbReference type="Gene3D" id="3.40.980.10">
    <property type="entry name" value="MoaB/Mog-like domain"/>
    <property type="match status" value="1"/>
</dbReference>
<keyword evidence="1" id="KW-0501">Molybdenum cofactor biosynthesis</keyword>
<proteinExistence type="inferred from homology"/>
<dbReference type="SUPFAM" id="SSF53218">
    <property type="entry name" value="Molybdenum cofactor biosynthesis proteins"/>
    <property type="match status" value="1"/>
</dbReference>
<dbReference type="GO" id="GO:0061599">
    <property type="term" value="F:molybdopterin molybdotransferase activity"/>
    <property type="evidence" value="ECO:0007669"/>
    <property type="project" value="UniProtKB-UniRule"/>
</dbReference>
<dbReference type="GO" id="GO:0046872">
    <property type="term" value="F:metal ion binding"/>
    <property type="evidence" value="ECO:0007669"/>
    <property type="project" value="UniProtKB-UniRule"/>
</dbReference>
<sequence length="341" mass="36804">MLEIVPVEEAVGKILSHDITRIVPGELKERAYKKGHMITDEDVPKLKQLGKDHIYILNLAEGLVHENLAAERIARAICGPFLGYGEPNQGKIELTSELNGLLKINIPLLQKLNEIPDVTIATRLTNQPVGVGSTVAGTRIIPLFTQEENLLRLESLCSKHPPLISIKPFQPWRIGLITTGTEVFYGRIPDGFGPIVKSKFEAMGSEVYRQDIVPDEIQVIAAAINEQVSEGAQMVVLTGGMSVDPDDLTPAAIRATGARVITYGAPTYPGAMFMMAELDGTPIIGLPGCTMYHKATIFELVVTRLLAGETVTRSDIVALGHGGICAGCQVCHYPNCGFGKG</sequence>
<dbReference type="SMART" id="SM00852">
    <property type="entry name" value="MoCF_biosynth"/>
    <property type="match status" value="1"/>
</dbReference>
<keyword evidence="1" id="KW-0500">Molybdenum</keyword>
<comment type="pathway">
    <text evidence="1">Cofactor biosynthesis; molybdopterin biosynthesis.</text>
</comment>
<protein>
    <recommendedName>
        <fullName evidence="1">Molybdopterin molybdenumtransferase</fullName>
        <ecNumber evidence="1">2.10.1.1</ecNumber>
    </recommendedName>
</protein>
<feature type="domain" description="MoaB/Mog" evidence="2">
    <location>
        <begin position="175"/>
        <end position="308"/>
    </location>
</feature>
<evidence type="ECO:0000256" key="1">
    <source>
        <dbReference type="RuleBase" id="RU365090"/>
    </source>
</evidence>
<dbReference type="STRING" id="338963.Pcar_0219"/>
<comment type="function">
    <text evidence="1">Catalyzes the insertion of molybdate into adenylated molybdopterin with the concomitant release of AMP.</text>
</comment>
<organism evidence="3 4">
    <name type="scientific">Syntrophotalea carbinolica (strain DSM 2380 / NBRC 103641 / GraBd1)</name>
    <name type="common">Pelobacter carbinolicus</name>
    <dbReference type="NCBI Taxonomy" id="338963"/>
    <lineage>
        <taxon>Bacteria</taxon>
        <taxon>Pseudomonadati</taxon>
        <taxon>Thermodesulfobacteriota</taxon>
        <taxon>Desulfuromonadia</taxon>
        <taxon>Desulfuromonadales</taxon>
        <taxon>Syntrophotaleaceae</taxon>
        <taxon>Syntrophotalea</taxon>
    </lineage>
</organism>
<evidence type="ECO:0000313" key="4">
    <source>
        <dbReference type="Proteomes" id="UP000002534"/>
    </source>
</evidence>
<dbReference type="EMBL" id="CP000142">
    <property type="protein sequence ID" value="ABA87480.1"/>
    <property type="molecule type" value="Genomic_DNA"/>
</dbReference>
<dbReference type="InterPro" id="IPR001453">
    <property type="entry name" value="MoaB/Mog_dom"/>
</dbReference>
<keyword evidence="1" id="KW-0460">Magnesium</keyword>